<protein>
    <recommendedName>
        <fullName evidence="4">Solute-binding protein family 5 domain-containing protein</fullName>
    </recommendedName>
</protein>
<dbReference type="GO" id="GO:0015833">
    <property type="term" value="P:peptide transport"/>
    <property type="evidence" value="ECO:0007669"/>
    <property type="project" value="TreeGrafter"/>
</dbReference>
<dbReference type="Gene3D" id="3.40.190.10">
    <property type="entry name" value="Periplasmic binding protein-like II"/>
    <property type="match status" value="1"/>
</dbReference>
<dbReference type="InterPro" id="IPR030678">
    <property type="entry name" value="Peptide/Ni-bd"/>
</dbReference>
<name>A0A2M8G1N0_9BACT</name>
<organism evidence="5 6">
    <name type="scientific">Candidatus Colwellbacteria bacterium CG_4_9_14_0_2_um_filter_50_12</name>
    <dbReference type="NCBI Taxonomy" id="1974538"/>
    <lineage>
        <taxon>Bacteria</taxon>
        <taxon>Candidatus Colwelliibacteriota</taxon>
    </lineage>
</organism>
<dbReference type="GO" id="GO:0043190">
    <property type="term" value="C:ATP-binding cassette (ABC) transporter complex"/>
    <property type="evidence" value="ECO:0007669"/>
    <property type="project" value="InterPro"/>
</dbReference>
<reference evidence="6" key="1">
    <citation type="submission" date="2017-09" db="EMBL/GenBank/DDBJ databases">
        <title>Depth-based differentiation of microbial function through sediment-hosted aquifers and enrichment of novel symbionts in the deep terrestrial subsurface.</title>
        <authorList>
            <person name="Probst A.J."/>
            <person name="Ladd B."/>
            <person name="Jarett J.K."/>
            <person name="Geller-Mcgrath D.E."/>
            <person name="Sieber C.M.K."/>
            <person name="Emerson J.B."/>
            <person name="Anantharaman K."/>
            <person name="Thomas B.C."/>
            <person name="Malmstrom R."/>
            <person name="Stieglmeier M."/>
            <person name="Klingl A."/>
            <person name="Woyke T."/>
            <person name="Ryan C.M."/>
            <person name="Banfield J.F."/>
        </authorList>
    </citation>
    <scope>NUCLEOTIDE SEQUENCE [LARGE SCALE GENOMIC DNA]</scope>
</reference>
<dbReference type="Proteomes" id="UP000229674">
    <property type="component" value="Unassembled WGS sequence"/>
</dbReference>
<evidence type="ECO:0000256" key="3">
    <source>
        <dbReference type="ARBA" id="ARBA00022729"/>
    </source>
</evidence>
<comment type="caution">
    <text evidence="5">The sequence shown here is derived from an EMBL/GenBank/DDBJ whole genome shotgun (WGS) entry which is preliminary data.</text>
</comment>
<keyword evidence="3" id="KW-0732">Signal</keyword>
<dbReference type="PANTHER" id="PTHR30290:SF9">
    <property type="entry name" value="OLIGOPEPTIDE-BINDING PROTEIN APPA"/>
    <property type="match status" value="1"/>
</dbReference>
<sequence length="522" mass="58325">MNRLIATVRVMTSLERLVLWGALTVLAVGGLTKIILYAEANSYMVGDAGGELREGVVGQPAFVNPVVPVTEADRDISQLVFSSVADVADSVKASPDNKSYEVRLKENAFWSDGVKLTSDDIIFTVQTIQDPESRSPLYRSFQGVQASRVSELEVKFSLTSPYAFFQDDHLKNLDIIPKHIFAGVPVQNLQYSLFGLRPIGSGPYIAKGYTSDDRGNITSLTLKANKDYFGEKPKIGTITFKFYSSTDELTRAYNSGAIDAFGISTYDPALSKLALRYYTHDLPSYRYYAIFINPATAPKELQDIKVRQALSGLTDRAAILSKVLDGYGKILYGPTGLSFSPSPNFDPTLVQKLQLTLTVPDEPFLRSTAELIKGQWEAAGAQVNLDIKSIKDIQEQTLKNSDYSLLLFGNITRPSEDLFSFWHSSQRFYPDQNMAFYQNKNADTLLETYRRTFDPKQRMKILKQISDAIASDVPAIFLYSPDYLYITTPNLGGFNDLKKISTASDRFSDATSWYVTTKRVFR</sequence>
<gene>
    <name evidence="5" type="ORF">CO020_01020</name>
</gene>
<dbReference type="InterPro" id="IPR000914">
    <property type="entry name" value="SBP_5_dom"/>
</dbReference>
<dbReference type="PIRSF" id="PIRSF002741">
    <property type="entry name" value="MppA"/>
    <property type="match status" value="1"/>
</dbReference>
<dbReference type="Gene3D" id="3.10.105.10">
    <property type="entry name" value="Dipeptide-binding Protein, Domain 3"/>
    <property type="match status" value="1"/>
</dbReference>
<dbReference type="GO" id="GO:0042597">
    <property type="term" value="C:periplasmic space"/>
    <property type="evidence" value="ECO:0007669"/>
    <property type="project" value="UniProtKB-ARBA"/>
</dbReference>
<dbReference type="SUPFAM" id="SSF53850">
    <property type="entry name" value="Periplasmic binding protein-like II"/>
    <property type="match status" value="1"/>
</dbReference>
<comment type="similarity">
    <text evidence="1">Belongs to the bacterial solute-binding protein 5 family.</text>
</comment>
<proteinExistence type="inferred from homology"/>
<accession>A0A2M8G1N0</accession>
<feature type="domain" description="Solute-binding protein family 5" evidence="4">
    <location>
        <begin position="85"/>
        <end position="424"/>
    </location>
</feature>
<evidence type="ECO:0000313" key="5">
    <source>
        <dbReference type="EMBL" id="PJC65372.1"/>
    </source>
</evidence>
<evidence type="ECO:0000259" key="4">
    <source>
        <dbReference type="Pfam" id="PF00496"/>
    </source>
</evidence>
<dbReference type="PANTHER" id="PTHR30290">
    <property type="entry name" value="PERIPLASMIC BINDING COMPONENT OF ABC TRANSPORTER"/>
    <property type="match status" value="1"/>
</dbReference>
<dbReference type="AlphaFoldDB" id="A0A2M8G1N0"/>
<dbReference type="EMBL" id="PFQX01000042">
    <property type="protein sequence ID" value="PJC65372.1"/>
    <property type="molecule type" value="Genomic_DNA"/>
</dbReference>
<dbReference type="Pfam" id="PF00496">
    <property type="entry name" value="SBP_bac_5"/>
    <property type="match status" value="1"/>
</dbReference>
<dbReference type="Gene3D" id="3.90.76.10">
    <property type="entry name" value="Dipeptide-binding Protein, Domain 1"/>
    <property type="match status" value="1"/>
</dbReference>
<dbReference type="InterPro" id="IPR039424">
    <property type="entry name" value="SBP_5"/>
</dbReference>
<evidence type="ECO:0000313" key="6">
    <source>
        <dbReference type="Proteomes" id="UP000229674"/>
    </source>
</evidence>
<dbReference type="GO" id="GO:1904680">
    <property type="term" value="F:peptide transmembrane transporter activity"/>
    <property type="evidence" value="ECO:0007669"/>
    <property type="project" value="TreeGrafter"/>
</dbReference>
<keyword evidence="2" id="KW-0813">Transport</keyword>
<evidence type="ECO:0000256" key="1">
    <source>
        <dbReference type="ARBA" id="ARBA00005695"/>
    </source>
</evidence>
<evidence type="ECO:0000256" key="2">
    <source>
        <dbReference type="ARBA" id="ARBA00022448"/>
    </source>
</evidence>